<feature type="chain" id="PRO_5033042514" evidence="2">
    <location>
        <begin position="25"/>
        <end position="256"/>
    </location>
</feature>
<protein>
    <submittedName>
        <fullName evidence="3">DUF3450 domain-containing protein</fullName>
    </submittedName>
</protein>
<gene>
    <name evidence="3" type="ORF">HXW94_01145</name>
</gene>
<evidence type="ECO:0000256" key="2">
    <source>
        <dbReference type="SAM" id="SignalP"/>
    </source>
</evidence>
<evidence type="ECO:0000313" key="3">
    <source>
        <dbReference type="EMBL" id="NWH03612.1"/>
    </source>
</evidence>
<accession>A0A850T338</accession>
<dbReference type="InterPro" id="IPR016866">
    <property type="entry name" value="UCP028069"/>
</dbReference>
<evidence type="ECO:0000313" key="4">
    <source>
        <dbReference type="Proteomes" id="UP000553343"/>
    </source>
</evidence>
<dbReference type="EMBL" id="JACADJ010000002">
    <property type="protein sequence ID" value="NWH03612.1"/>
    <property type="molecule type" value="Genomic_DNA"/>
</dbReference>
<comment type="caution">
    <text evidence="3">The sequence shown here is derived from an EMBL/GenBank/DDBJ whole genome shotgun (WGS) entry which is preliminary data.</text>
</comment>
<keyword evidence="4" id="KW-1185">Reference proteome</keyword>
<evidence type="ECO:0000256" key="1">
    <source>
        <dbReference type="SAM" id="Coils"/>
    </source>
</evidence>
<feature type="coiled-coil region" evidence="1">
    <location>
        <begin position="56"/>
        <end position="83"/>
    </location>
</feature>
<reference evidence="3 4" key="1">
    <citation type="submission" date="2020-06" db="EMBL/GenBank/DDBJ databases">
        <title>High-quality draft genome of sulfate reducer Desulfobacter latus type strain AcrS2 isolated from marine sediment.</title>
        <authorList>
            <person name="Hoppe M."/>
            <person name="Larsen C.K."/>
            <person name="Marshall I.P.G."/>
            <person name="Schramm A."/>
            <person name="Marietou A.G."/>
        </authorList>
    </citation>
    <scope>NUCLEOTIDE SEQUENCE [LARGE SCALE GENOMIC DNA]</scope>
    <source>
        <strain evidence="3 4">AcRS2</strain>
    </source>
</reference>
<dbReference type="AlphaFoldDB" id="A0A850T338"/>
<dbReference type="RefSeq" id="WP_178365056.1">
    <property type="nucleotide sequence ID" value="NZ_JACADJ010000002.1"/>
</dbReference>
<keyword evidence="2" id="KW-0732">Signal</keyword>
<dbReference type="Pfam" id="PF11932">
    <property type="entry name" value="DUF3450"/>
    <property type="match status" value="1"/>
</dbReference>
<proteinExistence type="predicted"/>
<sequence>MNKGKIIMQIFLLLTMSWSYDALAGKVEKEIEAPVHEAVGIEQKTQAREVNWRTEKEKKRLAFEALEKELAMLEKERNTEAARRTALIANISRKMKQLEDIAEIEGRMSPFLCELLDKIKTLNARDLPFLQEERQKRIQALEELNTNPQVPVSEKFRKMMEALLVETEYGTSIEVYQQTIPLSGEETLVNIFRLGRLRLFYQTLDKQQCGFFNPAQKVWEPLEDTYLKTIQAAIDMGLKRKPVEILTLPLGRIMVQ</sequence>
<feature type="signal peptide" evidence="2">
    <location>
        <begin position="1"/>
        <end position="24"/>
    </location>
</feature>
<name>A0A850T338_9BACT</name>
<keyword evidence="1" id="KW-0175">Coiled coil</keyword>
<organism evidence="3 4">
    <name type="scientific">Desulfobacter latus</name>
    <dbReference type="NCBI Taxonomy" id="2292"/>
    <lineage>
        <taxon>Bacteria</taxon>
        <taxon>Pseudomonadati</taxon>
        <taxon>Thermodesulfobacteriota</taxon>
        <taxon>Desulfobacteria</taxon>
        <taxon>Desulfobacterales</taxon>
        <taxon>Desulfobacteraceae</taxon>
        <taxon>Desulfobacter</taxon>
    </lineage>
</organism>
<dbReference type="Proteomes" id="UP000553343">
    <property type="component" value="Unassembled WGS sequence"/>
</dbReference>